<name>A0AAQ4FJ39_AMBAM</name>
<evidence type="ECO:0000256" key="9">
    <source>
        <dbReference type="SAM" id="Phobius"/>
    </source>
</evidence>
<evidence type="ECO:0000256" key="1">
    <source>
        <dbReference type="ARBA" id="ARBA00001947"/>
    </source>
</evidence>
<keyword evidence="3" id="KW-0645">Protease</keyword>
<reference evidence="12 13" key="1">
    <citation type="journal article" date="2023" name="Arcadia Sci">
        <title>De novo assembly of a long-read Amblyomma americanum tick genome.</title>
        <authorList>
            <person name="Chou S."/>
            <person name="Poskanzer K.E."/>
            <person name="Rollins M."/>
            <person name="Thuy-Boun P.S."/>
        </authorList>
    </citation>
    <scope>NUCLEOTIDE SEQUENCE [LARGE SCALE GENOMIC DNA]</scope>
    <source>
        <strain evidence="12">F_SG_1</strain>
        <tissue evidence="12">Salivary glands</tissue>
    </source>
</reference>
<evidence type="ECO:0000256" key="7">
    <source>
        <dbReference type="ARBA" id="ARBA00023049"/>
    </source>
</evidence>
<comment type="cofactor">
    <cofactor evidence="1">
        <name>Zn(2+)</name>
        <dbReference type="ChEBI" id="CHEBI:29105"/>
    </cofactor>
</comment>
<dbReference type="Gene3D" id="3.40.390.10">
    <property type="entry name" value="Collagenase (Catalytic Domain)"/>
    <property type="match status" value="2"/>
</dbReference>
<organism evidence="12 13">
    <name type="scientific">Amblyomma americanum</name>
    <name type="common">Lone star tick</name>
    <dbReference type="NCBI Taxonomy" id="6943"/>
    <lineage>
        <taxon>Eukaryota</taxon>
        <taxon>Metazoa</taxon>
        <taxon>Ecdysozoa</taxon>
        <taxon>Arthropoda</taxon>
        <taxon>Chelicerata</taxon>
        <taxon>Arachnida</taxon>
        <taxon>Acari</taxon>
        <taxon>Parasitiformes</taxon>
        <taxon>Ixodida</taxon>
        <taxon>Ixodoidea</taxon>
        <taxon>Ixodidae</taxon>
        <taxon>Amblyomminae</taxon>
        <taxon>Amblyomma</taxon>
    </lineage>
</organism>
<dbReference type="InterPro" id="IPR042089">
    <property type="entry name" value="Peptidase_M13_dom_2"/>
</dbReference>
<comment type="caution">
    <text evidence="12">The sequence shown here is derived from an EMBL/GenBank/DDBJ whole genome shotgun (WGS) entry which is preliminary data.</text>
</comment>
<evidence type="ECO:0000256" key="5">
    <source>
        <dbReference type="ARBA" id="ARBA00022801"/>
    </source>
</evidence>
<keyword evidence="9" id="KW-1133">Transmembrane helix</keyword>
<dbReference type="Gene3D" id="1.10.1380.10">
    <property type="entry name" value="Neutral endopeptidase , domain2"/>
    <property type="match status" value="1"/>
</dbReference>
<evidence type="ECO:0000313" key="13">
    <source>
        <dbReference type="Proteomes" id="UP001321473"/>
    </source>
</evidence>
<dbReference type="PANTHER" id="PTHR11733:SF241">
    <property type="entry name" value="GH26575P-RELATED"/>
    <property type="match status" value="1"/>
</dbReference>
<feature type="transmembrane region" description="Helical" evidence="9">
    <location>
        <begin position="34"/>
        <end position="54"/>
    </location>
</feature>
<dbReference type="InterPro" id="IPR000718">
    <property type="entry name" value="Peptidase_M13"/>
</dbReference>
<dbReference type="Pfam" id="PF05649">
    <property type="entry name" value="Peptidase_M13_N"/>
    <property type="match status" value="1"/>
</dbReference>
<dbReference type="Pfam" id="PF01431">
    <property type="entry name" value="Peptidase_M13"/>
    <property type="match status" value="1"/>
</dbReference>
<accession>A0AAQ4FJ39</accession>
<dbReference type="AlphaFoldDB" id="A0AAQ4FJ39"/>
<dbReference type="Proteomes" id="UP001321473">
    <property type="component" value="Unassembled WGS sequence"/>
</dbReference>
<feature type="domain" description="Peptidase M13 C-terminal" evidence="10">
    <location>
        <begin position="576"/>
        <end position="719"/>
    </location>
</feature>
<dbReference type="InterPro" id="IPR018497">
    <property type="entry name" value="Peptidase_M13_C"/>
</dbReference>
<keyword evidence="7" id="KW-0482">Metalloprotease</keyword>
<feature type="region of interest" description="Disordered" evidence="8">
    <location>
        <begin position="61"/>
        <end position="84"/>
    </location>
</feature>
<dbReference type="GO" id="GO:0005886">
    <property type="term" value="C:plasma membrane"/>
    <property type="evidence" value="ECO:0007669"/>
    <property type="project" value="TreeGrafter"/>
</dbReference>
<gene>
    <name evidence="12" type="ORF">V5799_023498</name>
</gene>
<evidence type="ECO:0000256" key="3">
    <source>
        <dbReference type="ARBA" id="ARBA00022670"/>
    </source>
</evidence>
<comment type="similarity">
    <text evidence="2">Belongs to the peptidase M13 family.</text>
</comment>
<keyword evidence="9" id="KW-0812">Transmembrane</keyword>
<feature type="domain" description="Peptidase M13 N-terminal" evidence="11">
    <location>
        <begin position="111"/>
        <end position="447"/>
    </location>
</feature>
<keyword evidence="9" id="KW-0472">Membrane</keyword>
<evidence type="ECO:0000256" key="6">
    <source>
        <dbReference type="ARBA" id="ARBA00022833"/>
    </source>
</evidence>
<feature type="compositionally biased region" description="Gly residues" evidence="8">
    <location>
        <begin position="61"/>
        <end position="72"/>
    </location>
</feature>
<dbReference type="InterPro" id="IPR024079">
    <property type="entry name" value="MetalloPept_cat_dom_sf"/>
</dbReference>
<dbReference type="GO" id="GO:0016485">
    <property type="term" value="P:protein processing"/>
    <property type="evidence" value="ECO:0007669"/>
    <property type="project" value="TreeGrafter"/>
</dbReference>
<evidence type="ECO:0000256" key="2">
    <source>
        <dbReference type="ARBA" id="ARBA00007357"/>
    </source>
</evidence>
<evidence type="ECO:0000256" key="4">
    <source>
        <dbReference type="ARBA" id="ARBA00022723"/>
    </source>
</evidence>
<dbReference type="EMBL" id="JARKHS020002461">
    <property type="protein sequence ID" value="KAK8786725.1"/>
    <property type="molecule type" value="Genomic_DNA"/>
</dbReference>
<keyword evidence="13" id="KW-1185">Reference proteome</keyword>
<protein>
    <recommendedName>
        <fullName evidence="14">M13 family peptidase</fullName>
    </recommendedName>
</protein>
<dbReference type="GO" id="GO:0046872">
    <property type="term" value="F:metal ion binding"/>
    <property type="evidence" value="ECO:0007669"/>
    <property type="project" value="UniProtKB-KW"/>
</dbReference>
<sequence>MFTDGRRFQATLPTLTPAATSVVPPLGRSLRWRLCVVCSGLGLVALAIGVSLAVNRIMSGTGGEVQPGGDRGGASPQQPLPGRGEVVSSCVDESCHQLARYVSDSLEEGDPCDNFYDYVCTNWSSSFRFQGEAVYSEAVRSARELESQLTALFDAGTEDTSTRPLFDLYDACLHLPTGRREALDFQNILDSVGLSGFPYSSSDRRASAAAGRLLRVTGVSPLVHIRLTDKSSVKLQAPRTLFPDFTYLPNAHRGWYNDAARRVARMSMPELFDLEQELVALLSAPAEQFGTVAVKELMSTTEWNWAEFLTNALFGIRIITPDTKVTLEQNRLGVVFLGLMSATKPAVVLNYLAFRLALAYAPLLPGKRFRKISDVAVSQVVGWEDGWSDRRSHTCAKMAAQAEPGLAAFLLAANSKQDEKEPVLRSMAEHAKRNMLEFLGEMSWVTSSFLSRVERRFKVLKTAFFTPGDWRKFAFRTSQCRSFGCASDGLTAVEIFLKMVAQRQHRRLGPRRHPFPDFPDDLFETEIRVLEGSTLFVPLGALDRAFRHEAFWEYHLPRMLLQLSAALLDVFRDVALELRSNYTDLHDRFAATEYCLREEQATMTETTSVPFSSNGTGRQDLRDLLAVSAAFRAHGRLVRSGGSEGTLPGLPFSSEQLFFLHMALSRCEKYDAPYEDQLLRHGRRAHAAYRVNAPLRQSVSFSRAFQCRRGSYMNPRRKCVF</sequence>
<dbReference type="InterPro" id="IPR008753">
    <property type="entry name" value="Peptidase_M13_N"/>
</dbReference>
<evidence type="ECO:0000256" key="8">
    <source>
        <dbReference type="SAM" id="MobiDB-lite"/>
    </source>
</evidence>
<dbReference type="PANTHER" id="PTHR11733">
    <property type="entry name" value="ZINC METALLOPROTEASE FAMILY M13 NEPRILYSIN-RELATED"/>
    <property type="match status" value="1"/>
</dbReference>
<keyword evidence="6" id="KW-0862">Zinc</keyword>
<evidence type="ECO:0000259" key="10">
    <source>
        <dbReference type="Pfam" id="PF01431"/>
    </source>
</evidence>
<dbReference type="SUPFAM" id="SSF55486">
    <property type="entry name" value="Metalloproteases ('zincins'), catalytic domain"/>
    <property type="match status" value="1"/>
</dbReference>
<evidence type="ECO:0008006" key="14">
    <source>
        <dbReference type="Google" id="ProtNLM"/>
    </source>
</evidence>
<evidence type="ECO:0000259" key="11">
    <source>
        <dbReference type="Pfam" id="PF05649"/>
    </source>
</evidence>
<dbReference type="GO" id="GO:0004222">
    <property type="term" value="F:metalloendopeptidase activity"/>
    <property type="evidence" value="ECO:0007669"/>
    <property type="project" value="InterPro"/>
</dbReference>
<proteinExistence type="inferred from homology"/>
<keyword evidence="4" id="KW-0479">Metal-binding</keyword>
<keyword evidence="5" id="KW-0378">Hydrolase</keyword>
<dbReference type="PROSITE" id="PS51885">
    <property type="entry name" value="NEPRILYSIN"/>
    <property type="match status" value="1"/>
</dbReference>
<evidence type="ECO:0000313" key="12">
    <source>
        <dbReference type="EMBL" id="KAK8786725.1"/>
    </source>
</evidence>